<reference evidence="2" key="1">
    <citation type="submission" date="2020-07" db="EMBL/GenBank/DDBJ databases">
        <title>Huge and variable diversity of episymbiotic CPR bacteria and DPANN archaea in groundwater ecosystems.</title>
        <authorList>
            <person name="He C.Y."/>
            <person name="Keren R."/>
            <person name="Whittaker M."/>
            <person name="Farag I.F."/>
            <person name="Doudna J."/>
            <person name="Cate J.H.D."/>
            <person name="Banfield J.F."/>
        </authorList>
    </citation>
    <scope>NUCLEOTIDE SEQUENCE</scope>
    <source>
        <strain evidence="2">NC_groundwater_17_Pr7_B-0.1um_64_12</strain>
    </source>
</reference>
<feature type="domain" description="DUF2460" evidence="1">
    <location>
        <begin position="8"/>
        <end position="211"/>
    </location>
</feature>
<dbReference type="AlphaFoldDB" id="A0A931LZQ3"/>
<proteinExistence type="predicted"/>
<gene>
    <name evidence="2" type="ORF">HYR64_03765</name>
</gene>
<comment type="caution">
    <text evidence="2">The sequence shown here is derived from an EMBL/GenBank/DDBJ whole genome shotgun (WGS) entry which is preliminary data.</text>
</comment>
<dbReference type="Proteomes" id="UP000727962">
    <property type="component" value="Unassembled WGS sequence"/>
</dbReference>
<accession>A0A931LZQ3</accession>
<dbReference type="EMBL" id="JACOSL010000026">
    <property type="protein sequence ID" value="MBI1756206.1"/>
    <property type="molecule type" value="Genomic_DNA"/>
</dbReference>
<evidence type="ECO:0000313" key="3">
    <source>
        <dbReference type="Proteomes" id="UP000727962"/>
    </source>
</evidence>
<dbReference type="InterPro" id="IPR011740">
    <property type="entry name" value="DUF2460"/>
</dbReference>
<sequence>MAEIIDSVLLPWEIMEGSRFGPAFNTVVLQSQSGVEQRIDKWGASRHAGTIGYGVRTAAQLADLKAFFVARRGRARGFLFFDFRDYSAMGVSLGTGDGHTTTFQLVKPYSSGGQAASRKVTRPIPSGTALPGGSTAAISVSVAGTPLVEGTGFTVDATTGVVTLTSAPANGAAVVASFQFYVPVRFDTDRMEATLEGVIGGWDSIPIVELRE</sequence>
<organism evidence="2 3">
    <name type="scientific">Fimbriimonas ginsengisoli</name>
    <dbReference type="NCBI Taxonomy" id="1005039"/>
    <lineage>
        <taxon>Bacteria</taxon>
        <taxon>Bacillati</taxon>
        <taxon>Armatimonadota</taxon>
        <taxon>Fimbriimonadia</taxon>
        <taxon>Fimbriimonadales</taxon>
        <taxon>Fimbriimonadaceae</taxon>
        <taxon>Fimbriimonas</taxon>
    </lineage>
</organism>
<dbReference type="Pfam" id="PF09343">
    <property type="entry name" value="DUF2460"/>
    <property type="match status" value="1"/>
</dbReference>
<dbReference type="NCBIfam" id="TIGR02217">
    <property type="entry name" value="chp_TIGR02217"/>
    <property type="match status" value="1"/>
</dbReference>
<name>A0A931LZQ3_FIMGI</name>
<evidence type="ECO:0000313" key="2">
    <source>
        <dbReference type="EMBL" id="MBI1756206.1"/>
    </source>
</evidence>
<protein>
    <submittedName>
        <fullName evidence="2">DUF2460 domain-containing protein</fullName>
    </submittedName>
</protein>
<evidence type="ECO:0000259" key="1">
    <source>
        <dbReference type="Pfam" id="PF09343"/>
    </source>
</evidence>